<evidence type="ECO:0000313" key="2">
    <source>
        <dbReference type="EMBL" id="RGS43790.1"/>
    </source>
</evidence>
<keyword evidence="1" id="KW-1133">Transmembrane helix</keyword>
<keyword evidence="1" id="KW-0472">Membrane</keyword>
<proteinExistence type="predicted"/>
<sequence length="268" mass="30681">MIIRQKERYFILIRSVTTDNPVMNFLTIVCDIVILHFLWLLTSLPVLTIGASTTALYYTTMKCIRNGQGGVAKMFFKSFKDNFKQATGIGILALIAGFICVFDMYFAINNNLKSMMVIFTIMSLIYLFTVLYVFPLQAQFENTIKATIKNAFLMSIKNLPWTLLLTAITVLIVVMSYMNSTVLGIMLICAAGLHAYLCSLIFVHIFREYMPEEDNKADEDFHIEETTDTVETTDTDDSTQTNVPCLYIQMNNTHYTRQLPLGDWRIRL</sequence>
<feature type="transmembrane region" description="Helical" evidence="1">
    <location>
        <begin position="159"/>
        <end position="178"/>
    </location>
</feature>
<keyword evidence="1" id="KW-0812">Transmembrane</keyword>
<accession>A0A3R5ZMJ2</accession>
<gene>
    <name evidence="2" type="ORF">DWX94_03110</name>
</gene>
<dbReference type="InterPro" id="IPR006938">
    <property type="entry name" value="DUF624"/>
</dbReference>
<reference evidence="2 3" key="1">
    <citation type="submission" date="2018-08" db="EMBL/GenBank/DDBJ databases">
        <title>A genome reference for cultivated species of the human gut microbiota.</title>
        <authorList>
            <person name="Zou Y."/>
            <person name="Xue W."/>
            <person name="Luo G."/>
        </authorList>
    </citation>
    <scope>NUCLEOTIDE SEQUENCE [LARGE SCALE GENOMIC DNA]</scope>
    <source>
        <strain evidence="2 3">AF22-21</strain>
    </source>
</reference>
<dbReference type="Pfam" id="PF04854">
    <property type="entry name" value="DUF624"/>
    <property type="match status" value="1"/>
</dbReference>
<feature type="transmembrane region" description="Helical" evidence="1">
    <location>
        <begin position="21"/>
        <end position="40"/>
    </location>
</feature>
<feature type="transmembrane region" description="Helical" evidence="1">
    <location>
        <begin position="86"/>
        <end position="108"/>
    </location>
</feature>
<dbReference type="EMBL" id="QRVK01000004">
    <property type="protein sequence ID" value="RGS43790.1"/>
    <property type="molecule type" value="Genomic_DNA"/>
</dbReference>
<feature type="transmembrane region" description="Helical" evidence="1">
    <location>
        <begin position="184"/>
        <end position="206"/>
    </location>
</feature>
<protein>
    <submittedName>
        <fullName evidence="2">DUF624 domain-containing protein</fullName>
    </submittedName>
</protein>
<dbReference type="AlphaFoldDB" id="A0A3R5ZMJ2"/>
<organism evidence="2 3">
    <name type="scientific">Coprococcus eutactus</name>
    <dbReference type="NCBI Taxonomy" id="33043"/>
    <lineage>
        <taxon>Bacteria</taxon>
        <taxon>Bacillati</taxon>
        <taxon>Bacillota</taxon>
        <taxon>Clostridia</taxon>
        <taxon>Lachnospirales</taxon>
        <taxon>Lachnospiraceae</taxon>
        <taxon>Coprococcus</taxon>
    </lineage>
</organism>
<evidence type="ECO:0000313" key="3">
    <source>
        <dbReference type="Proteomes" id="UP000283295"/>
    </source>
</evidence>
<comment type="caution">
    <text evidence="2">The sequence shown here is derived from an EMBL/GenBank/DDBJ whole genome shotgun (WGS) entry which is preliminary data.</text>
</comment>
<evidence type="ECO:0000256" key="1">
    <source>
        <dbReference type="SAM" id="Phobius"/>
    </source>
</evidence>
<dbReference type="Proteomes" id="UP000283295">
    <property type="component" value="Unassembled WGS sequence"/>
</dbReference>
<name>A0A3R5ZMJ2_9FIRM</name>
<feature type="transmembrane region" description="Helical" evidence="1">
    <location>
        <begin position="114"/>
        <end position="138"/>
    </location>
</feature>